<keyword evidence="2" id="KW-1185">Reference proteome</keyword>
<protein>
    <recommendedName>
        <fullName evidence="3">DUF935 family protein</fullName>
    </recommendedName>
</protein>
<dbReference type="OrthoDB" id="9802690at2"/>
<evidence type="ECO:0000313" key="1">
    <source>
        <dbReference type="EMBL" id="ADD68981.1"/>
    </source>
</evidence>
<reference evidence="1 2" key="1">
    <citation type="journal article" date="2010" name="Stand. Genomic Sci.">
        <title>Complete genome sequence of Denitrovibrio acetiphilus type strain (N2460).</title>
        <authorList>
            <person name="Kiss H."/>
            <person name="Lang E."/>
            <person name="Lapidus A."/>
            <person name="Copeland A."/>
            <person name="Nolan M."/>
            <person name="Glavina Del Rio T."/>
            <person name="Chen F."/>
            <person name="Lucas S."/>
            <person name="Tice H."/>
            <person name="Cheng J.F."/>
            <person name="Han C."/>
            <person name="Goodwin L."/>
            <person name="Pitluck S."/>
            <person name="Liolios K."/>
            <person name="Pati A."/>
            <person name="Ivanova N."/>
            <person name="Mavromatis K."/>
            <person name="Chen A."/>
            <person name="Palaniappan K."/>
            <person name="Land M."/>
            <person name="Hauser L."/>
            <person name="Chang Y.J."/>
            <person name="Jeffries C.D."/>
            <person name="Detter J.C."/>
            <person name="Brettin T."/>
            <person name="Spring S."/>
            <person name="Rohde M."/>
            <person name="Goker M."/>
            <person name="Woyke T."/>
            <person name="Bristow J."/>
            <person name="Eisen J.A."/>
            <person name="Markowitz V."/>
            <person name="Hugenholtz P."/>
            <person name="Kyrpides N.C."/>
            <person name="Klenk H.P."/>
        </authorList>
    </citation>
    <scope>NUCLEOTIDE SEQUENCE [LARGE SCALE GENOMIC DNA]</scope>
    <source>
        <strain evidence="2">DSM 12809 / NBRC 114555 / N2460</strain>
    </source>
</reference>
<dbReference type="AlphaFoldDB" id="D4H2V8"/>
<dbReference type="KEGG" id="dap:Dacet_2219"/>
<dbReference type="Proteomes" id="UP000002012">
    <property type="component" value="Chromosome"/>
</dbReference>
<evidence type="ECO:0000313" key="2">
    <source>
        <dbReference type="Proteomes" id="UP000002012"/>
    </source>
</evidence>
<dbReference type="Pfam" id="PF06074">
    <property type="entry name" value="Portal_Mu"/>
    <property type="match status" value="1"/>
</dbReference>
<dbReference type="InParanoid" id="D4H2V8"/>
<proteinExistence type="predicted"/>
<dbReference type="EMBL" id="CP001968">
    <property type="protein sequence ID" value="ADD68981.1"/>
    <property type="molecule type" value="Genomic_DNA"/>
</dbReference>
<organism evidence="1 2">
    <name type="scientific">Denitrovibrio acetiphilus (strain DSM 12809 / NBRC 114555 / N2460)</name>
    <dbReference type="NCBI Taxonomy" id="522772"/>
    <lineage>
        <taxon>Bacteria</taxon>
        <taxon>Pseudomonadati</taxon>
        <taxon>Deferribacterota</taxon>
        <taxon>Deferribacteres</taxon>
        <taxon>Deferribacterales</taxon>
        <taxon>Geovibrionaceae</taxon>
        <taxon>Denitrovibrio</taxon>
    </lineage>
</organism>
<dbReference type="eggNOG" id="COG4383">
    <property type="taxonomic scope" value="Bacteria"/>
</dbReference>
<dbReference type="InterPro" id="IPR009279">
    <property type="entry name" value="Portal_Mu"/>
</dbReference>
<dbReference type="HOGENOM" id="CLU_036594_1_1_0"/>
<evidence type="ECO:0008006" key="3">
    <source>
        <dbReference type="Google" id="ProtNLM"/>
    </source>
</evidence>
<dbReference type="PaxDb" id="522772-Dacet_2219"/>
<sequence>MSRLTSVLTKNTDLTAFGTLSNPDVLFGKTGVNMSIFEEMLQDAHIYAKLEQLKDRVFGMQWDVRPAGFDELSREVSVFVKECLTGLGVKQLLQDMMMAVEYGFSVVEIVWAEKDGKWLPSKALGRRPNRFAFASDGTLSLVDGAVSIPLEEELKFIVHRNSPKNENPYGTPVLSKCYWPWMFKKAGFRYWLTVAEKYGVPTVLALFDSIDDAESRTRAKELAENLYNIQSDAAVALANVDSVQVLETKGTSADFSELVNICNTEISKAITGEILTSDTSTNGSYSLAQQHLETLQVKSDKVAKALAERVTKTLIRWIVDLNFGNVSAPEFVLDIRAEADWDIIKDAVELGFEVNKEEVAKRFGIPVI</sequence>
<accession>D4H2V8</accession>
<dbReference type="STRING" id="522772.Dacet_2219"/>
<gene>
    <name evidence="1" type="ordered locus">Dacet_2219</name>
</gene>
<name>D4H2V8_DENA2</name>
<dbReference type="RefSeq" id="WP_013011484.1">
    <property type="nucleotide sequence ID" value="NC_013943.1"/>
</dbReference>